<dbReference type="InterPro" id="IPR003593">
    <property type="entry name" value="AAA+_ATPase"/>
</dbReference>
<dbReference type="GO" id="GO:0034040">
    <property type="term" value="F:ATPase-coupled lipid transmembrane transporter activity"/>
    <property type="evidence" value="ECO:0007669"/>
    <property type="project" value="TreeGrafter"/>
</dbReference>
<dbReference type="Gene3D" id="3.40.50.300">
    <property type="entry name" value="P-loop containing nucleotide triphosphate hydrolases"/>
    <property type="match status" value="1"/>
</dbReference>
<dbReference type="SMART" id="SM00382">
    <property type="entry name" value="AAA"/>
    <property type="match status" value="1"/>
</dbReference>
<feature type="transmembrane region" description="Helical" evidence="7">
    <location>
        <begin position="234"/>
        <end position="256"/>
    </location>
</feature>
<dbReference type="GO" id="GO:0005886">
    <property type="term" value="C:plasma membrane"/>
    <property type="evidence" value="ECO:0007669"/>
    <property type="project" value="UniProtKB-SubCell"/>
</dbReference>
<dbReference type="PANTHER" id="PTHR24221:SF654">
    <property type="entry name" value="ATP-BINDING CASSETTE SUB-FAMILY B MEMBER 6"/>
    <property type="match status" value="1"/>
</dbReference>
<feature type="transmembrane region" description="Helical" evidence="7">
    <location>
        <begin position="50"/>
        <end position="70"/>
    </location>
</feature>
<dbReference type="CDD" id="cd03228">
    <property type="entry name" value="ABCC_MRP_Like"/>
    <property type="match status" value="1"/>
</dbReference>
<dbReference type="PROSITE" id="PS50929">
    <property type="entry name" value="ABC_TM1F"/>
    <property type="match status" value="1"/>
</dbReference>
<keyword evidence="3" id="KW-0547">Nucleotide-binding</keyword>
<evidence type="ECO:0000256" key="1">
    <source>
        <dbReference type="ARBA" id="ARBA00004651"/>
    </source>
</evidence>
<keyword evidence="5 7" id="KW-1133">Transmembrane helix</keyword>
<dbReference type="InterPro" id="IPR011527">
    <property type="entry name" value="ABC1_TM_dom"/>
</dbReference>
<evidence type="ECO:0000313" key="10">
    <source>
        <dbReference type="EMBL" id="TGD21653.1"/>
    </source>
</evidence>
<evidence type="ECO:0000256" key="5">
    <source>
        <dbReference type="ARBA" id="ARBA00022989"/>
    </source>
</evidence>
<dbReference type="SUPFAM" id="SSF90123">
    <property type="entry name" value="ABC transporter transmembrane region"/>
    <property type="match status" value="1"/>
</dbReference>
<dbReference type="Pfam" id="PF00005">
    <property type="entry name" value="ABC_tran"/>
    <property type="match status" value="1"/>
</dbReference>
<dbReference type="InterPro" id="IPR039421">
    <property type="entry name" value="Type_1_exporter"/>
</dbReference>
<feature type="transmembrane region" description="Helical" evidence="7">
    <location>
        <begin position="12"/>
        <end position="30"/>
    </location>
</feature>
<feature type="transmembrane region" description="Helical" evidence="7">
    <location>
        <begin position="145"/>
        <end position="165"/>
    </location>
</feature>
<dbReference type="InterPro" id="IPR003439">
    <property type="entry name" value="ABC_transporter-like_ATP-bd"/>
</dbReference>
<dbReference type="Gene3D" id="1.20.1560.10">
    <property type="entry name" value="ABC transporter type 1, transmembrane domain"/>
    <property type="match status" value="1"/>
</dbReference>
<proteinExistence type="predicted"/>
<evidence type="ECO:0000259" key="8">
    <source>
        <dbReference type="PROSITE" id="PS50893"/>
    </source>
</evidence>
<dbReference type="PANTHER" id="PTHR24221">
    <property type="entry name" value="ATP-BINDING CASSETTE SUB-FAMILY B"/>
    <property type="match status" value="1"/>
</dbReference>
<gene>
    <name evidence="10" type="ORF">EGT49_10790</name>
</gene>
<name>A0A4Z0JG41_9LACO</name>
<dbReference type="EMBL" id="RKLY01000034">
    <property type="protein sequence ID" value="TGD21653.1"/>
    <property type="molecule type" value="Genomic_DNA"/>
</dbReference>
<evidence type="ECO:0000256" key="6">
    <source>
        <dbReference type="ARBA" id="ARBA00023136"/>
    </source>
</evidence>
<keyword evidence="6 7" id="KW-0472">Membrane</keyword>
<sequence>MSLRYTSKIKVILYFLLSIVYALGNVVIAYVTKIMLNMAQFRQGSINKLIVVGLVGMLAIAVIMLANFIYRYLKCDIIKDINVHIKAKTMAYLIEKQDDSQKDGLSLMTNDVKQIETLKITNELMIITEAISFVVAIVVGLLNSWLLTLLFIVTTIVPGIVQKFFTKKIQTKSAIWEKANANYTQKVSDGLDGAATADLYDVQVPIVGRVIVGAKRMEDALKSLNFTQAVAGEIILAVAEIFSFILPFFVGAILMYQGQIGAGTLVMIVQLSNDFVNPIINIFQQVNAIQSTKPMWDKVDQALKFSEVQPKAATSSDFSGLNVDDLTYQVKDKTLFSDLDFSLKPNEKVLLMAPSGWGKTTLLKLFLGKLQPNNGQIYINQNSVTGDWQAAHDNFSYVNQKPFIFDDTLKFNITLGRKADVATLDELAQKAGLSELVEEKGWDYQVGEKGANLSGGQIQRVEIARALLSKRPILLADEATSALDSKLSLEIHNTILKNPQIAVVEVAHKISDQEKALFDRIVELDAVSD</sequence>
<dbReference type="GO" id="GO:0005524">
    <property type="term" value="F:ATP binding"/>
    <property type="evidence" value="ECO:0007669"/>
    <property type="project" value="UniProtKB-KW"/>
</dbReference>
<dbReference type="AlphaFoldDB" id="A0A4Z0JG41"/>
<evidence type="ECO:0000256" key="3">
    <source>
        <dbReference type="ARBA" id="ARBA00022741"/>
    </source>
</evidence>
<evidence type="ECO:0000256" key="4">
    <source>
        <dbReference type="ARBA" id="ARBA00022840"/>
    </source>
</evidence>
<dbReference type="PROSITE" id="PS50893">
    <property type="entry name" value="ABC_TRANSPORTER_2"/>
    <property type="match status" value="1"/>
</dbReference>
<dbReference type="SUPFAM" id="SSF52540">
    <property type="entry name" value="P-loop containing nucleoside triphosphate hydrolases"/>
    <property type="match status" value="1"/>
</dbReference>
<keyword evidence="11" id="KW-1185">Reference proteome</keyword>
<dbReference type="Pfam" id="PF00664">
    <property type="entry name" value="ABC_membrane"/>
    <property type="match status" value="1"/>
</dbReference>
<dbReference type="InterPro" id="IPR017871">
    <property type="entry name" value="ABC_transporter-like_CS"/>
</dbReference>
<feature type="transmembrane region" description="Helical" evidence="7">
    <location>
        <begin position="120"/>
        <end position="139"/>
    </location>
</feature>
<dbReference type="OrthoDB" id="1672195at2"/>
<reference evidence="10 11" key="1">
    <citation type="submission" date="2018-10" db="EMBL/GenBank/DDBJ databases">
        <title>Lactobacillus sp. R7 and Lactobacillus sp. R19 isolated from fermented mustard green product of Taiwan.</title>
        <authorList>
            <person name="Lin S.-T."/>
        </authorList>
    </citation>
    <scope>NUCLEOTIDE SEQUENCE [LARGE SCALE GENOMIC DNA]</scope>
    <source>
        <strain evidence="10 11">BCRC 81127</strain>
    </source>
</reference>
<dbReference type="GO" id="GO:0140359">
    <property type="term" value="F:ABC-type transporter activity"/>
    <property type="evidence" value="ECO:0007669"/>
    <property type="project" value="InterPro"/>
</dbReference>
<dbReference type="PROSITE" id="PS00211">
    <property type="entry name" value="ABC_TRANSPORTER_1"/>
    <property type="match status" value="1"/>
</dbReference>
<dbReference type="Proteomes" id="UP000298021">
    <property type="component" value="Unassembled WGS sequence"/>
</dbReference>
<organism evidence="10 11">
    <name type="scientific">Companilactobacillus suantsaicola</name>
    <dbReference type="NCBI Taxonomy" id="2487723"/>
    <lineage>
        <taxon>Bacteria</taxon>
        <taxon>Bacillati</taxon>
        <taxon>Bacillota</taxon>
        <taxon>Bacilli</taxon>
        <taxon>Lactobacillales</taxon>
        <taxon>Lactobacillaceae</taxon>
        <taxon>Companilactobacillus</taxon>
    </lineage>
</organism>
<accession>A0A4Z0JG41</accession>
<dbReference type="GO" id="GO:0016887">
    <property type="term" value="F:ATP hydrolysis activity"/>
    <property type="evidence" value="ECO:0007669"/>
    <property type="project" value="InterPro"/>
</dbReference>
<protein>
    <submittedName>
        <fullName evidence="10">ABC transporter ATP-binding protein</fullName>
    </submittedName>
</protein>
<evidence type="ECO:0000256" key="7">
    <source>
        <dbReference type="SAM" id="Phobius"/>
    </source>
</evidence>
<evidence type="ECO:0000259" key="9">
    <source>
        <dbReference type="PROSITE" id="PS50929"/>
    </source>
</evidence>
<dbReference type="RefSeq" id="WP_135374205.1">
    <property type="nucleotide sequence ID" value="NZ_RKLY01000034.1"/>
</dbReference>
<keyword evidence="2 7" id="KW-0812">Transmembrane</keyword>
<feature type="domain" description="ABC transmembrane type-1" evidence="9">
    <location>
        <begin position="12"/>
        <end position="291"/>
    </location>
</feature>
<evidence type="ECO:0000256" key="2">
    <source>
        <dbReference type="ARBA" id="ARBA00022692"/>
    </source>
</evidence>
<dbReference type="InterPro" id="IPR036640">
    <property type="entry name" value="ABC1_TM_sf"/>
</dbReference>
<evidence type="ECO:0000313" key="11">
    <source>
        <dbReference type="Proteomes" id="UP000298021"/>
    </source>
</evidence>
<dbReference type="InterPro" id="IPR027417">
    <property type="entry name" value="P-loop_NTPase"/>
</dbReference>
<comment type="caution">
    <text evidence="10">The sequence shown here is derived from an EMBL/GenBank/DDBJ whole genome shotgun (WGS) entry which is preliminary data.</text>
</comment>
<comment type="subcellular location">
    <subcellularLocation>
        <location evidence="1">Cell membrane</location>
        <topology evidence="1">Multi-pass membrane protein</topology>
    </subcellularLocation>
</comment>
<feature type="domain" description="ABC transporter" evidence="8">
    <location>
        <begin position="321"/>
        <end position="529"/>
    </location>
</feature>
<keyword evidence="4 10" id="KW-0067">ATP-binding</keyword>